<organism evidence="1 2">
    <name type="scientific">Actinoalloteichus hoggarensis</name>
    <dbReference type="NCBI Taxonomy" id="1470176"/>
    <lineage>
        <taxon>Bacteria</taxon>
        <taxon>Bacillati</taxon>
        <taxon>Actinomycetota</taxon>
        <taxon>Actinomycetes</taxon>
        <taxon>Pseudonocardiales</taxon>
        <taxon>Pseudonocardiaceae</taxon>
        <taxon>Actinoalloteichus</taxon>
    </lineage>
</organism>
<evidence type="ECO:0000313" key="1">
    <source>
        <dbReference type="EMBL" id="ASO18329.1"/>
    </source>
</evidence>
<gene>
    <name evidence="1" type="ORF">AHOG_03355</name>
</gene>
<dbReference type="OrthoDB" id="9938984at2"/>
<accession>A0A221VXP5</accession>
<name>A0A221VXP5_9PSEU</name>
<protein>
    <submittedName>
        <fullName evidence="1">Uncharacterized protein</fullName>
    </submittedName>
</protein>
<evidence type="ECO:0000313" key="2">
    <source>
        <dbReference type="Proteomes" id="UP000204221"/>
    </source>
</evidence>
<sequence length="106" mass="12023">MTESWAVNSWFVRSVRMGDTHLGRIEPRSCSVVVWPVCGRRRFTALNRWPIEECYYDDQPCADCLATLDHGPPTRALVRPLPFPTAAEPADSRSMPAPRRVLAVVR</sequence>
<keyword evidence="2" id="KW-1185">Reference proteome</keyword>
<dbReference type="EMBL" id="CP022521">
    <property type="protein sequence ID" value="ASO18329.1"/>
    <property type="molecule type" value="Genomic_DNA"/>
</dbReference>
<dbReference type="Proteomes" id="UP000204221">
    <property type="component" value="Chromosome"/>
</dbReference>
<proteinExistence type="predicted"/>
<dbReference type="AlphaFoldDB" id="A0A221VXP5"/>
<reference evidence="1 2" key="1">
    <citation type="submission" date="2017-07" db="EMBL/GenBank/DDBJ databases">
        <title>Complete genome sequence of Actinoalloteichus hoggarensis DSM 45943, type strain of Actinoalloteichus hoggarensis.</title>
        <authorList>
            <person name="Ruckert C."/>
            <person name="Nouioui I."/>
            <person name="Willmese J."/>
            <person name="van Wezel G."/>
            <person name="Klenk H.-P."/>
            <person name="Kalinowski J."/>
            <person name="Zotchev S.B."/>
        </authorList>
    </citation>
    <scope>NUCLEOTIDE SEQUENCE [LARGE SCALE GENOMIC DNA]</scope>
    <source>
        <strain evidence="1 2">DSM 45943</strain>
    </source>
</reference>
<dbReference type="KEGG" id="ahg:AHOG_03355"/>
<dbReference type="RefSeq" id="WP_093940049.1">
    <property type="nucleotide sequence ID" value="NZ_CP022521.1"/>
</dbReference>